<dbReference type="InterPro" id="IPR036291">
    <property type="entry name" value="NAD(P)-bd_dom_sf"/>
</dbReference>
<reference evidence="2 3" key="1">
    <citation type="submission" date="2016-03" db="EMBL/GenBank/DDBJ databases">
        <title>Comparative genomics of Pseudogymnoascus destructans, the fungus causing white-nose syndrome of bats.</title>
        <authorList>
            <person name="Palmer J.M."/>
            <person name="Drees K.P."/>
            <person name="Foster J.T."/>
            <person name="Lindner D.L."/>
        </authorList>
    </citation>
    <scope>NUCLEOTIDE SEQUENCE [LARGE SCALE GENOMIC DNA]</scope>
    <source>
        <strain evidence="2 3">UAMH 10579</strain>
    </source>
</reference>
<feature type="domain" description="NAD(P)-binding" evidence="1">
    <location>
        <begin position="7"/>
        <end position="211"/>
    </location>
</feature>
<accession>A0A1B8G8T8</accession>
<reference evidence="3" key="2">
    <citation type="journal article" date="2018" name="Nat. Commun.">
        <title>Extreme sensitivity to ultraviolet light in the fungal pathogen causing white-nose syndrome of bats.</title>
        <authorList>
            <person name="Palmer J.M."/>
            <person name="Drees K.P."/>
            <person name="Foster J.T."/>
            <person name="Lindner D.L."/>
        </authorList>
    </citation>
    <scope>NUCLEOTIDE SEQUENCE [LARGE SCALE GENOMIC DNA]</scope>
    <source>
        <strain evidence="3">UAMH 10579</strain>
    </source>
</reference>
<dbReference type="Pfam" id="PF13460">
    <property type="entry name" value="NAD_binding_10"/>
    <property type="match status" value="1"/>
</dbReference>
<dbReference type="PANTHER" id="PTHR14097">
    <property type="entry name" value="OXIDOREDUCTASE HTATIP2"/>
    <property type="match status" value="1"/>
</dbReference>
<name>A0A1B8G8T8_9PEZI</name>
<keyword evidence="3" id="KW-1185">Reference proteome</keyword>
<evidence type="ECO:0000313" key="2">
    <source>
        <dbReference type="EMBL" id="OBT92244.1"/>
    </source>
</evidence>
<dbReference type="STRING" id="342668.A0A1B8G8T8"/>
<gene>
    <name evidence="2" type="ORF">VE01_09975</name>
</gene>
<proteinExistence type="predicted"/>
<dbReference type="SUPFAM" id="SSF51735">
    <property type="entry name" value="NAD(P)-binding Rossmann-fold domains"/>
    <property type="match status" value="1"/>
</dbReference>
<dbReference type="RefSeq" id="XP_018125977.1">
    <property type="nucleotide sequence ID" value="XM_018279382.2"/>
</dbReference>
<evidence type="ECO:0000313" key="3">
    <source>
        <dbReference type="Proteomes" id="UP000091956"/>
    </source>
</evidence>
<dbReference type="Proteomes" id="UP000091956">
    <property type="component" value="Unassembled WGS sequence"/>
</dbReference>
<dbReference type="AlphaFoldDB" id="A0A1B8G8T8"/>
<dbReference type="InterPro" id="IPR016040">
    <property type="entry name" value="NAD(P)-bd_dom"/>
</dbReference>
<dbReference type="EMBL" id="KV460271">
    <property type="protein sequence ID" value="OBT92244.1"/>
    <property type="molecule type" value="Genomic_DNA"/>
</dbReference>
<dbReference type="OrthoDB" id="3535423at2759"/>
<evidence type="ECO:0000259" key="1">
    <source>
        <dbReference type="Pfam" id="PF13460"/>
    </source>
</evidence>
<dbReference type="Gene3D" id="3.40.50.720">
    <property type="entry name" value="NAD(P)-binding Rossmann-like Domain"/>
    <property type="match status" value="1"/>
</dbReference>
<protein>
    <recommendedName>
        <fullName evidence="1">NAD(P)-binding domain-containing protein</fullName>
    </recommendedName>
</protein>
<organism evidence="2 3">
    <name type="scientific">Pseudogymnoascus verrucosus</name>
    <dbReference type="NCBI Taxonomy" id="342668"/>
    <lineage>
        <taxon>Eukaryota</taxon>
        <taxon>Fungi</taxon>
        <taxon>Dikarya</taxon>
        <taxon>Ascomycota</taxon>
        <taxon>Pezizomycotina</taxon>
        <taxon>Leotiomycetes</taxon>
        <taxon>Thelebolales</taxon>
        <taxon>Thelebolaceae</taxon>
        <taxon>Pseudogymnoascus</taxon>
    </lineage>
</organism>
<sequence length="237" mass="25983">MKLIVAGSTGFVGTEIVRQALSHPAITSVVGLARRPTPTPHNADPGMDTTKLKSVVCEDFMNYTDDVKQELAGADACIWLVSVTITRARSVTQEKAREICLEYTMTGLDTISELSTSKQFRFIYTSGAKSERDPTRAPWLMRDYLLLRGEVETRVLNYAKDSGSDVEACVVKPGLVDGETGRIVRGLQTVGCYMINMPRVEVSDLAAALLQQVVEGFDSDTLLYEDLVRIGQKALAD</sequence>
<dbReference type="GeneID" id="28843361"/>
<dbReference type="PANTHER" id="PTHR14097:SF9">
    <property type="entry name" value="EPIMERASE, PUTATIVE (AFU_ORTHOLOGUE AFUA_8G07320)-RELATED"/>
    <property type="match status" value="1"/>
</dbReference>